<gene>
    <name evidence="8" type="ORF">ESY86_09770</name>
</gene>
<evidence type="ECO:0000256" key="2">
    <source>
        <dbReference type="ARBA" id="ARBA00022679"/>
    </source>
</evidence>
<dbReference type="Gene3D" id="3.40.50.300">
    <property type="entry name" value="P-loop containing nucleotide triphosphate hydrolases"/>
    <property type="match status" value="1"/>
</dbReference>
<keyword evidence="5" id="KW-0333">Golgi apparatus</keyword>
<evidence type="ECO:0000256" key="6">
    <source>
        <dbReference type="ARBA" id="ARBA00023136"/>
    </source>
</evidence>
<dbReference type="InterPro" id="IPR005331">
    <property type="entry name" value="Sulfotransferase"/>
</dbReference>
<dbReference type="InterPro" id="IPR027417">
    <property type="entry name" value="P-loop_NTPase"/>
</dbReference>
<dbReference type="OrthoDB" id="288532at2"/>
<keyword evidence="9" id="KW-1185">Reference proteome</keyword>
<proteinExistence type="predicted"/>
<dbReference type="PANTHER" id="PTHR12137:SF54">
    <property type="entry name" value="CARBOHYDRATE SULFOTRANSFERASE"/>
    <property type="match status" value="1"/>
</dbReference>
<sequence length="239" mass="28918">MKNILKKIMPSPFKERLLEYNRRRFCKNLYVTREQSNPGEYYSFNEFDYYKCIFIHIPKAAGISFNMSLFGNYGGGHRDLKFYEDKYPKWTFDSYYKFTVVRNPWDRLYSAYTFLKKGGFDHIDKQWAEENLSQLNSFEDFVMTWVNKENVYSKIHFMPQFEFLTDSDGKVYMDYIGRFEAIEDSFEVIARYLKIDTSLEKRNLTNNKASYHKHYTDVMIQIVADVYERDIEEFGYTFK</sequence>
<organism evidence="8 9">
    <name type="scientific">Subsaximicrobium wynnwilliamsii</name>
    <dbReference type="NCBI Taxonomy" id="291179"/>
    <lineage>
        <taxon>Bacteria</taxon>
        <taxon>Pseudomonadati</taxon>
        <taxon>Bacteroidota</taxon>
        <taxon>Flavobacteriia</taxon>
        <taxon>Flavobacteriales</taxon>
        <taxon>Flavobacteriaceae</taxon>
        <taxon>Subsaximicrobium</taxon>
    </lineage>
</organism>
<evidence type="ECO:0000256" key="7">
    <source>
        <dbReference type="ARBA" id="ARBA00023180"/>
    </source>
</evidence>
<comment type="caution">
    <text evidence="8">The sequence shown here is derived from an EMBL/GenBank/DDBJ whole genome shotgun (WGS) entry which is preliminary data.</text>
</comment>
<reference evidence="8 9" key="1">
    <citation type="submission" date="2019-08" db="EMBL/GenBank/DDBJ databases">
        <title>Genomes of Subsaximicrobium wynnwilliamsii strains.</title>
        <authorList>
            <person name="Bowman J.P."/>
        </authorList>
    </citation>
    <scope>NUCLEOTIDE SEQUENCE [LARGE SCALE GENOMIC DNA]</scope>
    <source>
        <strain evidence="8 9">2-80-2</strain>
    </source>
</reference>
<dbReference type="GO" id="GO:0008146">
    <property type="term" value="F:sulfotransferase activity"/>
    <property type="evidence" value="ECO:0007669"/>
    <property type="project" value="InterPro"/>
</dbReference>
<dbReference type="Pfam" id="PF03567">
    <property type="entry name" value="Sulfotransfer_2"/>
    <property type="match status" value="1"/>
</dbReference>
<keyword evidence="6" id="KW-0472">Membrane</keyword>
<evidence type="ECO:0000256" key="4">
    <source>
        <dbReference type="ARBA" id="ARBA00022989"/>
    </source>
</evidence>
<dbReference type="Proteomes" id="UP000321578">
    <property type="component" value="Unassembled WGS sequence"/>
</dbReference>
<dbReference type="GO" id="GO:0016051">
    <property type="term" value="P:carbohydrate biosynthetic process"/>
    <property type="evidence" value="ECO:0007669"/>
    <property type="project" value="InterPro"/>
</dbReference>
<dbReference type="AlphaFoldDB" id="A0A5C6ZH76"/>
<comment type="subcellular location">
    <subcellularLocation>
        <location evidence="1">Golgi apparatus membrane</location>
        <topology evidence="1">Single-pass type II membrane protein</topology>
    </subcellularLocation>
</comment>
<keyword evidence="3" id="KW-0812">Transmembrane</keyword>
<dbReference type="GO" id="GO:0016020">
    <property type="term" value="C:membrane"/>
    <property type="evidence" value="ECO:0007669"/>
    <property type="project" value="InterPro"/>
</dbReference>
<name>A0A5C6ZH76_9FLAO</name>
<accession>A0A5C6ZH76</accession>
<evidence type="ECO:0000256" key="3">
    <source>
        <dbReference type="ARBA" id="ARBA00022692"/>
    </source>
</evidence>
<keyword evidence="7" id="KW-0325">Glycoprotein</keyword>
<evidence type="ECO:0000256" key="1">
    <source>
        <dbReference type="ARBA" id="ARBA00004323"/>
    </source>
</evidence>
<dbReference type="PANTHER" id="PTHR12137">
    <property type="entry name" value="CARBOHYDRATE SULFOTRANSFERASE"/>
    <property type="match status" value="1"/>
</dbReference>
<keyword evidence="4" id="KW-1133">Transmembrane helix</keyword>
<evidence type="ECO:0000313" key="8">
    <source>
        <dbReference type="EMBL" id="TXD89053.1"/>
    </source>
</evidence>
<protein>
    <submittedName>
        <fullName evidence="8">Sulfotransferase family protein</fullName>
    </submittedName>
</protein>
<dbReference type="RefSeq" id="WP_147086407.1">
    <property type="nucleotide sequence ID" value="NZ_VORM01000032.1"/>
</dbReference>
<keyword evidence="2 8" id="KW-0808">Transferase</keyword>
<evidence type="ECO:0000313" key="9">
    <source>
        <dbReference type="Proteomes" id="UP000321578"/>
    </source>
</evidence>
<dbReference type="InterPro" id="IPR018011">
    <property type="entry name" value="Carb_sulfotrans_8-10"/>
</dbReference>
<dbReference type="EMBL" id="VORO01000009">
    <property type="protein sequence ID" value="TXD89053.1"/>
    <property type="molecule type" value="Genomic_DNA"/>
</dbReference>
<dbReference type="SUPFAM" id="SSF52540">
    <property type="entry name" value="P-loop containing nucleoside triphosphate hydrolases"/>
    <property type="match status" value="1"/>
</dbReference>
<evidence type="ECO:0000256" key="5">
    <source>
        <dbReference type="ARBA" id="ARBA00023034"/>
    </source>
</evidence>